<dbReference type="InterPro" id="IPR032586">
    <property type="entry name" value="UxaE"/>
</dbReference>
<dbReference type="Pfam" id="PF16257">
    <property type="entry name" value="UxaE"/>
    <property type="match status" value="1"/>
</dbReference>
<evidence type="ECO:0000313" key="1">
    <source>
        <dbReference type="EMBL" id="MPM73438.1"/>
    </source>
</evidence>
<protein>
    <recommendedName>
        <fullName evidence="2">D-TagA/D-FruA epimerase</fullName>
    </recommendedName>
</protein>
<proteinExistence type="predicted"/>
<dbReference type="EMBL" id="VSSQ01025366">
    <property type="protein sequence ID" value="MPM73438.1"/>
    <property type="molecule type" value="Genomic_DNA"/>
</dbReference>
<dbReference type="GO" id="GO:0016853">
    <property type="term" value="F:isomerase activity"/>
    <property type="evidence" value="ECO:0007669"/>
    <property type="project" value="InterPro"/>
</dbReference>
<gene>
    <name evidence="1" type="ORF">SDC9_120418</name>
</gene>
<organism evidence="1">
    <name type="scientific">bioreactor metagenome</name>
    <dbReference type="NCBI Taxonomy" id="1076179"/>
    <lineage>
        <taxon>unclassified sequences</taxon>
        <taxon>metagenomes</taxon>
        <taxon>ecological metagenomes</taxon>
    </lineage>
</organism>
<sequence length="260" mass="29751">MAFGEQEFRRACLIYAAALDHAVHIYETFIRGNAVDFEISIDETMTPTTPAQHYFVASELLRRGVKFATIAPRFCGEFQKGIDYIGDLKQFEAEMRVHAAIARKFGYKLSIHSGSDKFSVFPIIGELTQRHFHVKTAGTNWLEAMRVVAMAEPELYREVHAFALGAFHEATKYYHVTTDLNKIPALDSLSDAELPALFDQNDARQLIHITYGLILSAKDESGASRFKTRLYHCWRENDALYYDRLEQHIGRHLALLYGKR</sequence>
<accession>A0A645C7R3</accession>
<evidence type="ECO:0008006" key="2">
    <source>
        <dbReference type="Google" id="ProtNLM"/>
    </source>
</evidence>
<comment type="caution">
    <text evidence="1">The sequence shown here is derived from an EMBL/GenBank/DDBJ whole genome shotgun (WGS) entry which is preliminary data.</text>
</comment>
<name>A0A645C7R3_9ZZZZ</name>
<reference evidence="1" key="1">
    <citation type="submission" date="2019-08" db="EMBL/GenBank/DDBJ databases">
        <authorList>
            <person name="Kucharzyk K."/>
            <person name="Murdoch R.W."/>
            <person name="Higgins S."/>
            <person name="Loffler F."/>
        </authorList>
    </citation>
    <scope>NUCLEOTIDE SEQUENCE</scope>
</reference>
<dbReference type="AlphaFoldDB" id="A0A645C7R3"/>